<evidence type="ECO:0000313" key="1">
    <source>
        <dbReference type="EMBL" id="PSO06573.1"/>
    </source>
</evidence>
<reference evidence="1 2" key="1">
    <citation type="submission" date="2017-04" db="EMBL/GenBank/DDBJ databases">
        <title>Novel microbial lineages endemic to geothermal iron-oxide mats fill important gaps in the evolutionary history of Archaea.</title>
        <authorList>
            <person name="Jay Z.J."/>
            <person name="Beam J.P."/>
            <person name="Dlakic M."/>
            <person name="Rusch D.B."/>
            <person name="Kozubal M.A."/>
            <person name="Inskeep W.P."/>
        </authorList>
    </citation>
    <scope>NUCLEOTIDE SEQUENCE [LARGE SCALE GENOMIC DNA]</scope>
    <source>
        <strain evidence="1">BE_D</strain>
    </source>
</reference>
<organism evidence="1 2">
    <name type="scientific">Candidatus Marsarchaeota G2 archaeon BE_D</name>
    <dbReference type="NCBI Taxonomy" id="1978158"/>
    <lineage>
        <taxon>Archaea</taxon>
        <taxon>Candidatus Marsarchaeota</taxon>
        <taxon>Candidatus Marsarchaeota group 2</taxon>
    </lineage>
</organism>
<dbReference type="Proteomes" id="UP000242015">
    <property type="component" value="Unassembled WGS sequence"/>
</dbReference>
<comment type="caution">
    <text evidence="1">The sequence shown here is derived from an EMBL/GenBank/DDBJ whole genome shotgun (WGS) entry which is preliminary data.</text>
</comment>
<dbReference type="EMBL" id="NEXF01000455">
    <property type="protein sequence ID" value="PSO06573.1"/>
    <property type="molecule type" value="Genomic_DNA"/>
</dbReference>
<dbReference type="Gene3D" id="3.20.20.80">
    <property type="entry name" value="Glycosidases"/>
    <property type="match status" value="1"/>
</dbReference>
<accession>A0A2R6C6P7</accession>
<evidence type="ECO:0000313" key="2">
    <source>
        <dbReference type="Proteomes" id="UP000242015"/>
    </source>
</evidence>
<dbReference type="AlphaFoldDB" id="A0A2R6C6P7"/>
<proteinExistence type="predicted"/>
<name>A0A2R6C6P7_9ARCH</name>
<protein>
    <submittedName>
        <fullName evidence="1">Uncharacterized protein</fullName>
    </submittedName>
</protein>
<gene>
    <name evidence="1" type="ORF">B9Q04_15330</name>
</gene>
<sequence>MVTVGGGVNLSPTISSDGYVSVTPRFDDSLLYRSGCRPGALVLDQNLTLHLYQEQWEYVLGHRSQVSLVVVYSWNEYFERRFIEPAYSYTDPGLNPYYPLNLTANYTRQLNS</sequence>